<dbReference type="AlphaFoldDB" id="A0AA90TX38"/>
<dbReference type="FunFam" id="3.30.565.10:FF:000006">
    <property type="entry name" value="Sensor histidine kinase WalK"/>
    <property type="match status" value="1"/>
</dbReference>
<evidence type="ECO:0000256" key="9">
    <source>
        <dbReference type="ARBA" id="ARBA00022777"/>
    </source>
</evidence>
<keyword evidence="13" id="KW-0472">Membrane</keyword>
<dbReference type="GO" id="GO:0004721">
    <property type="term" value="F:phosphoprotein phosphatase activity"/>
    <property type="evidence" value="ECO:0007669"/>
    <property type="project" value="TreeGrafter"/>
</dbReference>
<reference evidence="16" key="1">
    <citation type="submission" date="2023-08" db="EMBL/GenBank/DDBJ databases">
        <title>Nitrogen cycling bacteria in agricultural field soils.</title>
        <authorList>
            <person name="Jang J."/>
        </authorList>
    </citation>
    <scope>NUCLEOTIDE SEQUENCE</scope>
    <source>
        <strain evidence="16">PS3-36</strain>
    </source>
</reference>
<dbReference type="GO" id="GO:0016036">
    <property type="term" value="P:cellular response to phosphate starvation"/>
    <property type="evidence" value="ECO:0007669"/>
    <property type="project" value="TreeGrafter"/>
</dbReference>
<sequence>MKEGNLNDSITPMSKDELGQLAQGFNEMRMKLKESIEKQFAYEENRKELIANISHDLKTPITTIKGYVEGIRDGVANTPEKIDRYIQTIYSKSIDLDHMIDELFLYSKLDLQRLPFHFEKIHFDHYLQDFVEELRFEVAELNVEVDLKIMKNSNYLINGDREHLKRVITNIVDNSLKYNDNKYKRLSFHLSTIDSHVLFKLQDNGPGIADENLPYIFDRFYREDLSRGTEKGGSGLGLSIAKRIIDEHNGKIWAESKKGLGTTILFTIEKTGDESEKDLNNRR</sequence>
<comment type="catalytic activity">
    <reaction evidence="1">
        <text>ATP + protein L-histidine = ADP + protein N-phospho-L-histidine.</text>
        <dbReference type="EC" id="2.7.13.3"/>
    </reaction>
</comment>
<feature type="domain" description="HAMP" evidence="15">
    <location>
        <begin position="3"/>
        <end position="37"/>
    </location>
</feature>
<keyword evidence="8" id="KW-0547">Nucleotide-binding</keyword>
<evidence type="ECO:0000256" key="2">
    <source>
        <dbReference type="ARBA" id="ARBA00004651"/>
    </source>
</evidence>
<evidence type="ECO:0000259" key="14">
    <source>
        <dbReference type="PROSITE" id="PS50109"/>
    </source>
</evidence>
<evidence type="ECO:0000313" key="16">
    <source>
        <dbReference type="EMBL" id="MDQ6601066.1"/>
    </source>
</evidence>
<dbReference type="GO" id="GO:0000155">
    <property type="term" value="F:phosphorelay sensor kinase activity"/>
    <property type="evidence" value="ECO:0007669"/>
    <property type="project" value="InterPro"/>
</dbReference>
<comment type="caution">
    <text evidence="16">The sequence shown here is derived from an EMBL/GenBank/DDBJ whole genome shotgun (WGS) entry which is preliminary data.</text>
</comment>
<keyword evidence="6" id="KW-0808">Transferase</keyword>
<comment type="subcellular location">
    <subcellularLocation>
        <location evidence="2">Cell membrane</location>
        <topology evidence="2">Multi-pass membrane protein</topology>
    </subcellularLocation>
</comment>
<dbReference type="EMBL" id="JAVGVR010000002">
    <property type="protein sequence ID" value="MDQ6601066.1"/>
    <property type="molecule type" value="Genomic_DNA"/>
</dbReference>
<dbReference type="Pfam" id="PF00672">
    <property type="entry name" value="HAMP"/>
    <property type="match status" value="1"/>
</dbReference>
<accession>A0AA90TX38</accession>
<dbReference type="Pfam" id="PF00512">
    <property type="entry name" value="HisKA"/>
    <property type="match status" value="1"/>
</dbReference>
<dbReference type="PROSITE" id="PS50109">
    <property type="entry name" value="HIS_KIN"/>
    <property type="match status" value="1"/>
</dbReference>
<dbReference type="EC" id="2.7.13.3" evidence="3"/>
<dbReference type="InterPro" id="IPR004358">
    <property type="entry name" value="Sig_transdc_His_kin-like_C"/>
</dbReference>
<evidence type="ECO:0000259" key="15">
    <source>
        <dbReference type="PROSITE" id="PS50885"/>
    </source>
</evidence>
<organism evidence="16 17">
    <name type="scientific">Bacillus salipaludis</name>
    <dbReference type="NCBI Taxonomy" id="2547811"/>
    <lineage>
        <taxon>Bacteria</taxon>
        <taxon>Bacillati</taxon>
        <taxon>Bacillota</taxon>
        <taxon>Bacilli</taxon>
        <taxon>Bacillales</taxon>
        <taxon>Bacillaceae</taxon>
        <taxon>Bacillus</taxon>
    </lineage>
</organism>
<dbReference type="InterPro" id="IPR036890">
    <property type="entry name" value="HATPase_C_sf"/>
</dbReference>
<dbReference type="CDD" id="cd00075">
    <property type="entry name" value="HATPase"/>
    <property type="match status" value="1"/>
</dbReference>
<evidence type="ECO:0000256" key="12">
    <source>
        <dbReference type="ARBA" id="ARBA00023012"/>
    </source>
</evidence>
<evidence type="ECO:0000256" key="5">
    <source>
        <dbReference type="ARBA" id="ARBA00022553"/>
    </source>
</evidence>
<dbReference type="SUPFAM" id="SSF158472">
    <property type="entry name" value="HAMP domain-like"/>
    <property type="match status" value="1"/>
</dbReference>
<dbReference type="Pfam" id="PF02518">
    <property type="entry name" value="HATPase_c"/>
    <property type="match status" value="1"/>
</dbReference>
<keyword evidence="5" id="KW-0597">Phosphoprotein</keyword>
<dbReference type="SMART" id="SM00387">
    <property type="entry name" value="HATPase_c"/>
    <property type="match status" value="1"/>
</dbReference>
<dbReference type="RefSeq" id="WP_308914684.1">
    <property type="nucleotide sequence ID" value="NZ_JAVGVR010000002.1"/>
</dbReference>
<dbReference type="InterPro" id="IPR003594">
    <property type="entry name" value="HATPase_dom"/>
</dbReference>
<evidence type="ECO:0000256" key="7">
    <source>
        <dbReference type="ARBA" id="ARBA00022692"/>
    </source>
</evidence>
<evidence type="ECO:0000256" key="4">
    <source>
        <dbReference type="ARBA" id="ARBA00022475"/>
    </source>
</evidence>
<keyword evidence="7" id="KW-0812">Transmembrane</keyword>
<dbReference type="PROSITE" id="PS50885">
    <property type="entry name" value="HAMP"/>
    <property type="match status" value="1"/>
</dbReference>
<dbReference type="PRINTS" id="PR00344">
    <property type="entry name" value="BCTRLSENSOR"/>
</dbReference>
<dbReference type="Gene3D" id="1.10.287.130">
    <property type="match status" value="1"/>
</dbReference>
<dbReference type="GO" id="GO:0005524">
    <property type="term" value="F:ATP binding"/>
    <property type="evidence" value="ECO:0007669"/>
    <property type="project" value="UniProtKB-KW"/>
</dbReference>
<dbReference type="Gene3D" id="6.10.340.10">
    <property type="match status" value="1"/>
</dbReference>
<dbReference type="InterPro" id="IPR003661">
    <property type="entry name" value="HisK_dim/P_dom"/>
</dbReference>
<dbReference type="SUPFAM" id="SSF47384">
    <property type="entry name" value="Homodimeric domain of signal transducing histidine kinase"/>
    <property type="match status" value="1"/>
</dbReference>
<gene>
    <name evidence="16" type="ORF">RCG21_33305</name>
</gene>
<evidence type="ECO:0000256" key="3">
    <source>
        <dbReference type="ARBA" id="ARBA00012438"/>
    </source>
</evidence>
<keyword evidence="9 16" id="KW-0418">Kinase</keyword>
<feature type="domain" description="Histidine kinase" evidence="14">
    <location>
        <begin position="52"/>
        <end position="272"/>
    </location>
</feature>
<keyword evidence="4" id="KW-1003">Cell membrane</keyword>
<dbReference type="InterPro" id="IPR050351">
    <property type="entry name" value="BphY/WalK/GraS-like"/>
</dbReference>
<keyword evidence="17" id="KW-1185">Reference proteome</keyword>
<dbReference type="SUPFAM" id="SSF55874">
    <property type="entry name" value="ATPase domain of HSP90 chaperone/DNA topoisomerase II/histidine kinase"/>
    <property type="match status" value="1"/>
</dbReference>
<keyword evidence="10" id="KW-0067">ATP-binding</keyword>
<dbReference type="FunFam" id="1.10.287.130:FF:000001">
    <property type="entry name" value="Two-component sensor histidine kinase"/>
    <property type="match status" value="1"/>
</dbReference>
<dbReference type="SMART" id="SM00388">
    <property type="entry name" value="HisKA"/>
    <property type="match status" value="1"/>
</dbReference>
<evidence type="ECO:0000256" key="8">
    <source>
        <dbReference type="ARBA" id="ARBA00022741"/>
    </source>
</evidence>
<dbReference type="PANTHER" id="PTHR45453">
    <property type="entry name" value="PHOSPHATE REGULON SENSOR PROTEIN PHOR"/>
    <property type="match status" value="1"/>
</dbReference>
<evidence type="ECO:0000256" key="10">
    <source>
        <dbReference type="ARBA" id="ARBA00022840"/>
    </source>
</evidence>
<dbReference type="InterPro" id="IPR003660">
    <property type="entry name" value="HAMP_dom"/>
</dbReference>
<dbReference type="Gene3D" id="3.30.565.10">
    <property type="entry name" value="Histidine kinase-like ATPase, C-terminal domain"/>
    <property type="match status" value="1"/>
</dbReference>
<evidence type="ECO:0000256" key="6">
    <source>
        <dbReference type="ARBA" id="ARBA00022679"/>
    </source>
</evidence>
<dbReference type="InterPro" id="IPR036097">
    <property type="entry name" value="HisK_dim/P_sf"/>
</dbReference>
<name>A0AA90TX38_9BACI</name>
<dbReference type="CDD" id="cd06225">
    <property type="entry name" value="HAMP"/>
    <property type="match status" value="1"/>
</dbReference>
<dbReference type="PANTHER" id="PTHR45453:SF1">
    <property type="entry name" value="PHOSPHATE REGULON SENSOR PROTEIN PHOR"/>
    <property type="match status" value="1"/>
</dbReference>
<evidence type="ECO:0000256" key="11">
    <source>
        <dbReference type="ARBA" id="ARBA00022989"/>
    </source>
</evidence>
<evidence type="ECO:0000313" key="17">
    <source>
        <dbReference type="Proteomes" id="UP001178888"/>
    </source>
</evidence>
<keyword evidence="12" id="KW-0902">Two-component regulatory system</keyword>
<evidence type="ECO:0000256" key="13">
    <source>
        <dbReference type="ARBA" id="ARBA00023136"/>
    </source>
</evidence>
<dbReference type="CDD" id="cd00082">
    <property type="entry name" value="HisKA"/>
    <property type="match status" value="1"/>
</dbReference>
<dbReference type="InterPro" id="IPR005467">
    <property type="entry name" value="His_kinase_dom"/>
</dbReference>
<protein>
    <recommendedName>
        <fullName evidence="3">histidine kinase</fullName>
        <ecNumber evidence="3">2.7.13.3</ecNumber>
    </recommendedName>
</protein>
<evidence type="ECO:0000256" key="1">
    <source>
        <dbReference type="ARBA" id="ARBA00000085"/>
    </source>
</evidence>
<proteinExistence type="predicted"/>
<keyword evidence="11" id="KW-1133">Transmembrane helix</keyword>
<dbReference type="GO" id="GO:0005886">
    <property type="term" value="C:plasma membrane"/>
    <property type="evidence" value="ECO:0007669"/>
    <property type="project" value="UniProtKB-SubCell"/>
</dbReference>
<dbReference type="Proteomes" id="UP001178888">
    <property type="component" value="Unassembled WGS sequence"/>
</dbReference>